<protein>
    <submittedName>
        <fullName evidence="2">Uncharacterized protein</fullName>
    </submittedName>
</protein>
<feature type="region of interest" description="Disordered" evidence="1">
    <location>
        <begin position="109"/>
        <end position="135"/>
    </location>
</feature>
<dbReference type="EMBL" id="JAINUF010000004">
    <property type="protein sequence ID" value="KAJ8365503.1"/>
    <property type="molecule type" value="Genomic_DNA"/>
</dbReference>
<gene>
    <name evidence="2" type="ORF">SKAU_G00143340</name>
</gene>
<dbReference type="Proteomes" id="UP001152622">
    <property type="component" value="Chromosome 4"/>
</dbReference>
<keyword evidence="3" id="KW-1185">Reference proteome</keyword>
<organism evidence="2 3">
    <name type="scientific">Synaphobranchus kaupii</name>
    <name type="common">Kaup's arrowtooth eel</name>
    <dbReference type="NCBI Taxonomy" id="118154"/>
    <lineage>
        <taxon>Eukaryota</taxon>
        <taxon>Metazoa</taxon>
        <taxon>Chordata</taxon>
        <taxon>Craniata</taxon>
        <taxon>Vertebrata</taxon>
        <taxon>Euteleostomi</taxon>
        <taxon>Actinopterygii</taxon>
        <taxon>Neopterygii</taxon>
        <taxon>Teleostei</taxon>
        <taxon>Anguilliformes</taxon>
        <taxon>Synaphobranchidae</taxon>
        <taxon>Synaphobranchus</taxon>
    </lineage>
</organism>
<feature type="compositionally biased region" description="Basic and acidic residues" evidence="1">
    <location>
        <begin position="58"/>
        <end position="67"/>
    </location>
</feature>
<name>A0A9Q1FSV8_SYNKA</name>
<evidence type="ECO:0000256" key="1">
    <source>
        <dbReference type="SAM" id="MobiDB-lite"/>
    </source>
</evidence>
<sequence length="135" mass="15023">MRLEDIRRYRCQCVMWCPVGLATCRRGDRTGNQGLSPTSDISLSFDINPTFEYGNESSKPRGPEIPERVGALNSRQETSSRFELCLRRGRALFERVCFSAKRMEVKGSQRLDSTTMGLSSGATTPPAPEISPGVF</sequence>
<comment type="caution">
    <text evidence="2">The sequence shown here is derived from an EMBL/GenBank/DDBJ whole genome shotgun (WGS) entry which is preliminary data.</text>
</comment>
<proteinExistence type="predicted"/>
<feature type="region of interest" description="Disordered" evidence="1">
    <location>
        <begin position="52"/>
        <end position="73"/>
    </location>
</feature>
<accession>A0A9Q1FSV8</accession>
<reference evidence="2" key="1">
    <citation type="journal article" date="2023" name="Science">
        <title>Genome structures resolve the early diversification of teleost fishes.</title>
        <authorList>
            <person name="Parey E."/>
            <person name="Louis A."/>
            <person name="Montfort J."/>
            <person name="Bouchez O."/>
            <person name="Roques C."/>
            <person name="Iampietro C."/>
            <person name="Lluch J."/>
            <person name="Castinel A."/>
            <person name="Donnadieu C."/>
            <person name="Desvignes T."/>
            <person name="Floi Bucao C."/>
            <person name="Jouanno E."/>
            <person name="Wen M."/>
            <person name="Mejri S."/>
            <person name="Dirks R."/>
            <person name="Jansen H."/>
            <person name="Henkel C."/>
            <person name="Chen W.J."/>
            <person name="Zahm M."/>
            <person name="Cabau C."/>
            <person name="Klopp C."/>
            <person name="Thompson A.W."/>
            <person name="Robinson-Rechavi M."/>
            <person name="Braasch I."/>
            <person name="Lecointre G."/>
            <person name="Bobe J."/>
            <person name="Postlethwait J.H."/>
            <person name="Berthelot C."/>
            <person name="Roest Crollius H."/>
            <person name="Guiguen Y."/>
        </authorList>
    </citation>
    <scope>NUCLEOTIDE SEQUENCE</scope>
    <source>
        <strain evidence="2">WJC10195</strain>
    </source>
</reference>
<evidence type="ECO:0000313" key="3">
    <source>
        <dbReference type="Proteomes" id="UP001152622"/>
    </source>
</evidence>
<evidence type="ECO:0000313" key="2">
    <source>
        <dbReference type="EMBL" id="KAJ8365503.1"/>
    </source>
</evidence>
<feature type="compositionally biased region" description="Polar residues" evidence="1">
    <location>
        <begin position="110"/>
        <end position="123"/>
    </location>
</feature>
<dbReference type="AlphaFoldDB" id="A0A9Q1FSV8"/>